<name>A0ABQ5K6B8_9EUKA</name>
<dbReference type="Proteomes" id="UP001057375">
    <property type="component" value="Unassembled WGS sequence"/>
</dbReference>
<protein>
    <submittedName>
        <fullName evidence="1">SidJ-related pseudokinase</fullName>
    </submittedName>
</protein>
<organism evidence="1 2">
    <name type="scientific">Aduncisulcus paluster</name>
    <dbReference type="NCBI Taxonomy" id="2918883"/>
    <lineage>
        <taxon>Eukaryota</taxon>
        <taxon>Metamonada</taxon>
        <taxon>Carpediemonas-like organisms</taxon>
        <taxon>Aduncisulcus</taxon>
    </lineage>
</organism>
<comment type="caution">
    <text evidence="1">The sequence shown here is derived from an EMBL/GenBank/DDBJ whole genome shotgun (WGS) entry which is preliminary data.</text>
</comment>
<proteinExistence type="predicted"/>
<sequence>MLLVKWETLLKNAEVVGKPVFSGRSAVMDAKGENRIFAIKILRKGENPEGLHLEGRWMERLCNE</sequence>
<feature type="non-terminal residue" evidence="1">
    <location>
        <position position="64"/>
    </location>
</feature>
<keyword evidence="2" id="KW-1185">Reference proteome</keyword>
<reference evidence="1" key="1">
    <citation type="submission" date="2022-03" db="EMBL/GenBank/DDBJ databases">
        <title>Draft genome sequence of Aduncisulcus paluster, a free-living microaerophilic Fornicata.</title>
        <authorList>
            <person name="Yuyama I."/>
            <person name="Kume K."/>
            <person name="Tamura T."/>
            <person name="Inagaki Y."/>
            <person name="Hashimoto T."/>
        </authorList>
    </citation>
    <scope>NUCLEOTIDE SEQUENCE</scope>
    <source>
        <strain evidence="1">NY0171</strain>
    </source>
</reference>
<dbReference type="EMBL" id="BQXS01007110">
    <property type="protein sequence ID" value="GKT25445.1"/>
    <property type="molecule type" value="Genomic_DNA"/>
</dbReference>
<evidence type="ECO:0000313" key="1">
    <source>
        <dbReference type="EMBL" id="GKT25445.1"/>
    </source>
</evidence>
<evidence type="ECO:0000313" key="2">
    <source>
        <dbReference type="Proteomes" id="UP001057375"/>
    </source>
</evidence>
<gene>
    <name evidence="1" type="ORF">ADUPG1_004642</name>
</gene>
<accession>A0ABQ5K6B8</accession>